<dbReference type="RefSeq" id="WP_066044685.1">
    <property type="nucleotide sequence ID" value="NZ_AP013042.1"/>
</dbReference>
<dbReference type="AlphaFoldDB" id="A0A0P0URS0"/>
<dbReference type="EMBL" id="AP013042">
    <property type="protein sequence ID" value="BAS67955.1"/>
    <property type="molecule type" value="Genomic_DNA"/>
</dbReference>
<sequence>MICFIKTCIVSAQLLNSGSYNNATLTTVVDSNNVVHDISTFYKVQNNQFNLRGYLIFNSNTRVDLYFDSGLKSQKRNRSKALIAGVTQLVITSNNSHISFGVSTKFGGKTTEVACTDDSGTGRQFFCDNLATLEPFTQPKNNVNTKVELKYRYKF</sequence>
<dbReference type="KEGG" id="ebh:BSEPE_0964"/>
<evidence type="ECO:0000313" key="1">
    <source>
        <dbReference type="EMBL" id="BAS67955.1"/>
    </source>
</evidence>
<organism evidence="1 2">
    <name type="scientific">endosymbiont of Bathymodiolus septemdierum str. Myojin knoll</name>
    <dbReference type="NCBI Taxonomy" id="1303921"/>
    <lineage>
        <taxon>Bacteria</taxon>
        <taxon>Pseudomonadati</taxon>
        <taxon>Pseudomonadota</taxon>
        <taxon>Gammaproteobacteria</taxon>
        <taxon>sulfur-oxidizing symbionts</taxon>
    </lineage>
</organism>
<reference evidence="1 2" key="1">
    <citation type="journal article" date="2000" name="Mar. Ecol. Prog. Ser.">
        <title>Phylogenetic characterization of endosymbionts in three hydrothermal vent mussels: influence on host distributions.</title>
        <authorList>
            <person name="Fujiwara Y."/>
            <person name="Takai K."/>
            <person name="Uematsu K."/>
            <person name="Tsuchida S."/>
            <person name="Hunt J.C."/>
            <person name="Hashimoto J."/>
        </authorList>
    </citation>
    <scope>NUCLEOTIDE SEQUENCE [LARGE SCALE GENOMIC DNA]</scope>
    <source>
        <strain evidence="1 2">Myojin Knoll</strain>
    </source>
</reference>
<name>A0A0P0URS0_9GAMM</name>
<evidence type="ECO:0000313" key="2">
    <source>
        <dbReference type="Proteomes" id="UP000067399"/>
    </source>
</evidence>
<dbReference type="Proteomes" id="UP000067399">
    <property type="component" value="Chromosome"/>
</dbReference>
<gene>
    <name evidence="1" type="ORF">BSEPE_0964</name>
</gene>
<protein>
    <submittedName>
        <fullName evidence="1">Uncharacterized protein</fullName>
    </submittedName>
</protein>
<proteinExistence type="predicted"/>
<dbReference type="STRING" id="1303921.BSEPE_0964"/>
<reference evidence="1 2" key="2">
    <citation type="journal article" date="2016" name="ISME J.">
        <title>Heterogeneous composition of key metabolic gene clusters in a vent mussel symbiont population.</title>
        <authorList>
            <person name="Ikuta T."/>
            <person name="Takaki Y."/>
            <person name="Nagai Y."/>
            <person name="Shimamura S."/>
            <person name="Tsuda M."/>
            <person name="Kawagucci S."/>
            <person name="Aoki Y."/>
            <person name="Inoue K."/>
            <person name="Teruya M."/>
            <person name="Satou K."/>
            <person name="Teruya K."/>
            <person name="Shimoji M."/>
            <person name="Tamotsu H."/>
            <person name="Hirano T."/>
            <person name="Maruyama T."/>
            <person name="Yoshida T."/>
        </authorList>
    </citation>
    <scope>NUCLEOTIDE SEQUENCE [LARGE SCALE GENOMIC DNA]</scope>
    <source>
        <strain evidence="1 2">Myojin Knoll</strain>
    </source>
</reference>
<dbReference type="OrthoDB" id="9901356at2"/>
<keyword evidence="2" id="KW-1185">Reference proteome</keyword>
<accession>A0A0P0URS0</accession>